<dbReference type="EMBL" id="NMRN01000003">
    <property type="protein sequence ID" value="PAS94945.1"/>
    <property type="molecule type" value="Genomic_DNA"/>
</dbReference>
<dbReference type="InterPro" id="IPR052558">
    <property type="entry name" value="Siderophore_Hydrolase_D"/>
</dbReference>
<dbReference type="EMBL" id="MDUX01000004">
    <property type="protein sequence ID" value="KAF7600486.1"/>
    <property type="molecule type" value="Genomic_DNA"/>
</dbReference>
<dbReference type="AlphaFoldDB" id="A0A272EXW4"/>
<dbReference type="Gene3D" id="3.40.50.1820">
    <property type="entry name" value="alpha/beta hydrolase"/>
    <property type="match status" value="1"/>
</dbReference>
<dbReference type="Proteomes" id="UP000216107">
    <property type="component" value="Unassembled WGS sequence"/>
</dbReference>
<dbReference type="InterPro" id="IPR000801">
    <property type="entry name" value="Esterase-like"/>
</dbReference>
<gene>
    <name evidence="3" type="ORF">BGI27_01955</name>
    <name evidence="4" type="ORF">CGU29_02205</name>
</gene>
<keyword evidence="6" id="KW-1185">Reference proteome</keyword>
<evidence type="ECO:0000313" key="4">
    <source>
        <dbReference type="EMBL" id="PAS94945.1"/>
    </source>
</evidence>
<dbReference type="Proteomes" id="UP000623509">
    <property type="component" value="Unassembled WGS sequence"/>
</dbReference>
<reference evidence="3 6" key="1">
    <citation type="submission" date="2016-08" db="EMBL/GenBank/DDBJ databases">
        <title>Candidatus Dactylopiibacterium carminicum genome sequence.</title>
        <authorList>
            <person name="Ramirez-Puebla S.T."/>
            <person name="Ormeno-Orrillo E."/>
            <person name="Vera-Ponce De Leon A."/>
            <person name="Luis L."/>
            <person name="Sanchez-Flores A."/>
            <person name="Monica R."/>
            <person name="Martinez-Romero E."/>
        </authorList>
    </citation>
    <scope>NUCLEOTIDE SEQUENCE [LARGE SCALE GENOMIC DNA]</scope>
    <source>
        <strain evidence="3">END1</strain>
    </source>
</reference>
<evidence type="ECO:0000313" key="3">
    <source>
        <dbReference type="EMBL" id="KAF7600486.1"/>
    </source>
</evidence>
<dbReference type="SUPFAM" id="SSF53474">
    <property type="entry name" value="alpha/beta-Hydrolases"/>
    <property type="match status" value="1"/>
</dbReference>
<dbReference type="OrthoDB" id="9784036at2"/>
<sequence length="286" mass="30856">MTQAILPGGTPWRGLLMPGARECRLRAGANGADYRLSLWLPPGTPPVGGWPVIFVLDANALFGTFVESIRRSSRRPDATGIGPAVVVGIAADDDDLYAPALRERDFTPAASGAEGGADAFLAFLVDELAPALRRELPLDGGRQILFGHSLAGYFTLHALLARSGAFHGYAAISPSIWWNEPHLRSRLPVLAGMEARVFVGVGEWEDELPPWQRGVGGHEKVIETRAQRRMIANARALAGELGAVLGEDKVLFRLFPDEDHASVLMIAVQRVLRFALRPVAADPESC</sequence>
<dbReference type="GO" id="GO:0016788">
    <property type="term" value="F:hydrolase activity, acting on ester bonds"/>
    <property type="evidence" value="ECO:0007669"/>
    <property type="project" value="TreeGrafter"/>
</dbReference>
<dbReference type="PANTHER" id="PTHR40841">
    <property type="entry name" value="SIDEROPHORE TRIACETYLFUSARININE C ESTERASE"/>
    <property type="match status" value="1"/>
</dbReference>
<dbReference type="Pfam" id="PF00756">
    <property type="entry name" value="Esterase"/>
    <property type="match status" value="1"/>
</dbReference>
<reference evidence="4 5" key="2">
    <citation type="submission" date="2017-07" db="EMBL/GenBank/DDBJ databases">
        <title>Candidatus Dactylopiibacterium carminicum, a nitrogen-fixing symbiont of the cochineal insect Dactylopius coccus and Dactylopius opuntiae (Hemiptera: Coccoidea: Dactylopiidae).</title>
        <authorList>
            <person name="Vera A."/>
        </authorList>
    </citation>
    <scope>NUCLEOTIDE SEQUENCE [LARGE SCALE GENOMIC DNA]</scope>
    <source>
        <strain evidence="4 5">NFDCM</strain>
    </source>
</reference>
<protein>
    <submittedName>
        <fullName evidence="4">Esterase</fullName>
    </submittedName>
</protein>
<keyword evidence="2" id="KW-0378">Hydrolase</keyword>
<proteinExistence type="inferred from homology"/>
<accession>A0A272EXW4</accession>
<comment type="caution">
    <text evidence="4">The sequence shown here is derived from an EMBL/GenBank/DDBJ whole genome shotgun (WGS) entry which is preliminary data.</text>
</comment>
<evidence type="ECO:0000256" key="1">
    <source>
        <dbReference type="ARBA" id="ARBA00005622"/>
    </source>
</evidence>
<organism evidence="4 5">
    <name type="scientific">Candidatus Dactylopiibacterium carminicum</name>
    <dbReference type="NCBI Taxonomy" id="857335"/>
    <lineage>
        <taxon>Bacteria</taxon>
        <taxon>Pseudomonadati</taxon>
        <taxon>Pseudomonadota</taxon>
        <taxon>Betaproteobacteria</taxon>
        <taxon>Rhodocyclales</taxon>
        <taxon>Rhodocyclaceae</taxon>
        <taxon>Candidatus Dactylopiibacterium</taxon>
    </lineage>
</organism>
<evidence type="ECO:0000313" key="5">
    <source>
        <dbReference type="Proteomes" id="UP000216107"/>
    </source>
</evidence>
<evidence type="ECO:0000313" key="6">
    <source>
        <dbReference type="Proteomes" id="UP000623509"/>
    </source>
</evidence>
<dbReference type="PANTHER" id="PTHR40841:SF2">
    <property type="entry name" value="SIDEROPHORE-DEGRADING ESTERASE (EUROFUNG)"/>
    <property type="match status" value="1"/>
</dbReference>
<name>A0A272EXW4_9RHOO</name>
<dbReference type="InterPro" id="IPR029058">
    <property type="entry name" value="AB_hydrolase_fold"/>
</dbReference>
<comment type="similarity">
    <text evidence="1">Belongs to the esterase D family.</text>
</comment>
<dbReference type="RefSeq" id="WP_095523243.1">
    <property type="nucleotide sequence ID" value="NZ_MDUX01000004.1"/>
</dbReference>
<evidence type="ECO:0000256" key="2">
    <source>
        <dbReference type="ARBA" id="ARBA00022801"/>
    </source>
</evidence>